<evidence type="ECO:0000313" key="2">
    <source>
        <dbReference type="EMBL" id="VDN15322.1"/>
    </source>
</evidence>
<keyword evidence="3" id="KW-1185">Reference proteome</keyword>
<dbReference type="OrthoDB" id="420046at2759"/>
<evidence type="ECO:0000259" key="1">
    <source>
        <dbReference type="Pfam" id="PF01171"/>
    </source>
</evidence>
<name>A0A3P7P507_DIBLA</name>
<dbReference type="Gene3D" id="3.40.50.620">
    <property type="entry name" value="HUPs"/>
    <property type="match status" value="1"/>
</dbReference>
<dbReference type="Proteomes" id="UP000281553">
    <property type="component" value="Unassembled WGS sequence"/>
</dbReference>
<accession>A0A3P7P507</accession>
<dbReference type="EMBL" id="UYRU01062125">
    <property type="protein sequence ID" value="VDN15322.1"/>
    <property type="molecule type" value="Genomic_DNA"/>
</dbReference>
<proteinExistence type="predicted"/>
<dbReference type="PANTHER" id="PTHR43686">
    <property type="entry name" value="SULFURTRANSFERASE-RELATED"/>
    <property type="match status" value="1"/>
</dbReference>
<sequence>MEIITYLDYNRYAIRLFSMIQPGDKVLVSLSGGPSSMTLLHCLHAYQEILESENPGGSVFKMAVVIVDLGYANSDLRPLLPYLTSLGVTHHLEKKQISDCRAHSMNLCANLKQEAIVNVAKRHGYNVLALAQNLDDMAVR</sequence>
<evidence type="ECO:0000313" key="3">
    <source>
        <dbReference type="Proteomes" id="UP000281553"/>
    </source>
</evidence>
<dbReference type="SUPFAM" id="SSF52402">
    <property type="entry name" value="Adenine nucleotide alpha hydrolases-like"/>
    <property type="match status" value="1"/>
</dbReference>
<feature type="domain" description="tRNA(Ile)-lysidine/2-thiocytidine synthase N-terminal" evidence="1">
    <location>
        <begin position="25"/>
        <end position="137"/>
    </location>
</feature>
<gene>
    <name evidence="2" type="ORF">DILT_LOCUS11153</name>
</gene>
<dbReference type="InterPro" id="IPR011063">
    <property type="entry name" value="TilS/TtcA_N"/>
</dbReference>
<organism evidence="2 3">
    <name type="scientific">Dibothriocephalus latus</name>
    <name type="common">Fish tapeworm</name>
    <name type="synonym">Diphyllobothrium latum</name>
    <dbReference type="NCBI Taxonomy" id="60516"/>
    <lineage>
        <taxon>Eukaryota</taxon>
        <taxon>Metazoa</taxon>
        <taxon>Spiralia</taxon>
        <taxon>Lophotrochozoa</taxon>
        <taxon>Platyhelminthes</taxon>
        <taxon>Cestoda</taxon>
        <taxon>Eucestoda</taxon>
        <taxon>Diphyllobothriidea</taxon>
        <taxon>Diphyllobothriidae</taxon>
        <taxon>Dibothriocephalus</taxon>
    </lineage>
</organism>
<dbReference type="AlphaFoldDB" id="A0A3P7P507"/>
<dbReference type="InterPro" id="IPR014729">
    <property type="entry name" value="Rossmann-like_a/b/a_fold"/>
</dbReference>
<dbReference type="Pfam" id="PF01171">
    <property type="entry name" value="ATP_bind_3"/>
    <property type="match status" value="1"/>
</dbReference>
<dbReference type="PANTHER" id="PTHR43686:SF1">
    <property type="entry name" value="AMINOTRAN_5 DOMAIN-CONTAINING PROTEIN"/>
    <property type="match status" value="1"/>
</dbReference>
<protein>
    <recommendedName>
        <fullName evidence="1">tRNA(Ile)-lysidine/2-thiocytidine synthase N-terminal domain-containing protein</fullName>
    </recommendedName>
</protein>
<reference evidence="2 3" key="1">
    <citation type="submission" date="2018-11" db="EMBL/GenBank/DDBJ databases">
        <authorList>
            <consortium name="Pathogen Informatics"/>
        </authorList>
    </citation>
    <scope>NUCLEOTIDE SEQUENCE [LARGE SCALE GENOMIC DNA]</scope>
</reference>